<feature type="chain" id="PRO_5038711744" description="DUF4168 domain-containing protein" evidence="2">
    <location>
        <begin position="23"/>
        <end position="145"/>
    </location>
</feature>
<feature type="region of interest" description="Disordered" evidence="1">
    <location>
        <begin position="31"/>
        <end position="57"/>
    </location>
</feature>
<gene>
    <name evidence="3" type="ORF">H4Q31_15020</name>
</gene>
<evidence type="ECO:0008006" key="5">
    <source>
        <dbReference type="Google" id="ProtNLM"/>
    </source>
</evidence>
<reference evidence="3 4" key="1">
    <citation type="submission" date="2020-08" db="EMBL/GenBank/DDBJ databases">
        <title>Cohnella phylogeny.</title>
        <authorList>
            <person name="Dunlap C."/>
        </authorList>
    </citation>
    <scope>NUCLEOTIDE SEQUENCE [LARGE SCALE GENOMIC DNA]</scope>
    <source>
        <strain evidence="3 4">DSM 103658</strain>
    </source>
</reference>
<keyword evidence="2" id="KW-0732">Signal</keyword>
<dbReference type="AlphaFoldDB" id="A0A841TJB8"/>
<protein>
    <recommendedName>
        <fullName evidence="5">DUF4168 domain-containing protein</fullName>
    </recommendedName>
</protein>
<name>A0A841TJB8_9BACL</name>
<feature type="compositionally biased region" description="Basic and acidic residues" evidence="1">
    <location>
        <begin position="31"/>
        <end position="40"/>
    </location>
</feature>
<evidence type="ECO:0000256" key="2">
    <source>
        <dbReference type="SAM" id="SignalP"/>
    </source>
</evidence>
<keyword evidence="4" id="KW-1185">Reference proteome</keyword>
<evidence type="ECO:0000313" key="3">
    <source>
        <dbReference type="EMBL" id="MBB6678601.1"/>
    </source>
</evidence>
<sequence length="145" mass="15627">MDPKRWLLVCTVALMMTLSAGWRGGEANAAAKDEHFDRQPSEYASASAADRSEDETGSDPFLALIGAACEEDIWNALYNGKSLSDVAAANGKDAQALVDAQIAELTEQLRSRLISGSITWEQYQAYKAEVPDLIAESAMARAQEG</sequence>
<comment type="caution">
    <text evidence="3">The sequence shown here is derived from an EMBL/GenBank/DDBJ whole genome shotgun (WGS) entry which is preliminary data.</text>
</comment>
<organism evidence="3 4">
    <name type="scientific">Cohnella lubricantis</name>
    <dbReference type="NCBI Taxonomy" id="2163172"/>
    <lineage>
        <taxon>Bacteria</taxon>
        <taxon>Bacillati</taxon>
        <taxon>Bacillota</taxon>
        <taxon>Bacilli</taxon>
        <taxon>Bacillales</taxon>
        <taxon>Paenibacillaceae</taxon>
        <taxon>Cohnella</taxon>
    </lineage>
</organism>
<accession>A0A841TJB8</accession>
<dbReference type="RefSeq" id="WP_185179864.1">
    <property type="nucleotide sequence ID" value="NZ_CBCSEP010000006.1"/>
</dbReference>
<proteinExistence type="predicted"/>
<dbReference type="EMBL" id="JACJVN010000057">
    <property type="protein sequence ID" value="MBB6678601.1"/>
    <property type="molecule type" value="Genomic_DNA"/>
</dbReference>
<feature type="signal peptide" evidence="2">
    <location>
        <begin position="1"/>
        <end position="22"/>
    </location>
</feature>
<evidence type="ECO:0000313" key="4">
    <source>
        <dbReference type="Proteomes" id="UP000574133"/>
    </source>
</evidence>
<dbReference type="Proteomes" id="UP000574133">
    <property type="component" value="Unassembled WGS sequence"/>
</dbReference>
<evidence type="ECO:0000256" key="1">
    <source>
        <dbReference type="SAM" id="MobiDB-lite"/>
    </source>
</evidence>